<protein>
    <submittedName>
        <fullName evidence="1">261_t:CDS:1</fullName>
    </submittedName>
</protein>
<dbReference type="OrthoDB" id="6362633at2759"/>
<dbReference type="PANTHER" id="PTHR10285">
    <property type="entry name" value="URIDINE KINASE"/>
    <property type="match status" value="1"/>
</dbReference>
<dbReference type="SUPFAM" id="SSF52540">
    <property type="entry name" value="P-loop containing nucleoside triphosphate hydrolases"/>
    <property type="match status" value="1"/>
</dbReference>
<dbReference type="AlphaFoldDB" id="A0A9N9FUW3"/>
<comment type="caution">
    <text evidence="1">The sequence shown here is derived from an EMBL/GenBank/DDBJ whole genome shotgun (WGS) entry which is preliminary data.</text>
</comment>
<evidence type="ECO:0000313" key="2">
    <source>
        <dbReference type="Proteomes" id="UP000789706"/>
    </source>
</evidence>
<evidence type="ECO:0000313" key="1">
    <source>
        <dbReference type="EMBL" id="CAG8557973.1"/>
    </source>
</evidence>
<accession>A0A9N9FUW3</accession>
<dbReference type="Gene3D" id="3.40.50.300">
    <property type="entry name" value="P-loop containing nucleotide triphosphate hydrolases"/>
    <property type="match status" value="1"/>
</dbReference>
<dbReference type="InterPro" id="IPR027417">
    <property type="entry name" value="P-loop_NTPase"/>
</dbReference>
<proteinExistence type="predicted"/>
<reference evidence="1" key="1">
    <citation type="submission" date="2021-06" db="EMBL/GenBank/DDBJ databases">
        <authorList>
            <person name="Kallberg Y."/>
            <person name="Tangrot J."/>
            <person name="Rosling A."/>
        </authorList>
    </citation>
    <scope>NUCLEOTIDE SEQUENCE</scope>
    <source>
        <strain evidence="1">AZ414A</strain>
    </source>
</reference>
<gene>
    <name evidence="1" type="ORF">DEBURN_LOCUS7437</name>
</gene>
<name>A0A9N9FUW3_9GLOM</name>
<sequence>MGKNSSIVIPMDGFHYSKKELTNFLLRLPINEDLTINAPSFDHSKGDPEPDDIKVLPSHKIIIIEGLYLHLKTPPMWNPIASHMDDTWFIHVDQEIAKERIIKRHIKTPENEEQAIFRIENNDMINADYILKNSSPPTRIIYSIDDESNMKT</sequence>
<dbReference type="EMBL" id="CAJVPK010000899">
    <property type="protein sequence ID" value="CAG8557973.1"/>
    <property type="molecule type" value="Genomic_DNA"/>
</dbReference>
<dbReference type="Proteomes" id="UP000789706">
    <property type="component" value="Unassembled WGS sequence"/>
</dbReference>
<organism evidence="1 2">
    <name type="scientific">Diversispora eburnea</name>
    <dbReference type="NCBI Taxonomy" id="1213867"/>
    <lineage>
        <taxon>Eukaryota</taxon>
        <taxon>Fungi</taxon>
        <taxon>Fungi incertae sedis</taxon>
        <taxon>Mucoromycota</taxon>
        <taxon>Glomeromycotina</taxon>
        <taxon>Glomeromycetes</taxon>
        <taxon>Diversisporales</taxon>
        <taxon>Diversisporaceae</taxon>
        <taxon>Diversispora</taxon>
    </lineage>
</organism>
<keyword evidence="2" id="KW-1185">Reference proteome</keyword>